<evidence type="ECO:0000256" key="8">
    <source>
        <dbReference type="ARBA" id="ARBA00023002"/>
    </source>
</evidence>
<dbReference type="GO" id="GO:0005504">
    <property type="term" value="F:fatty acid binding"/>
    <property type="evidence" value="ECO:0007669"/>
    <property type="project" value="TreeGrafter"/>
</dbReference>
<dbReference type="GO" id="GO:0033540">
    <property type="term" value="P:fatty acid beta-oxidation using acyl-CoA oxidase"/>
    <property type="evidence" value="ECO:0007669"/>
    <property type="project" value="TreeGrafter"/>
</dbReference>
<evidence type="ECO:0000256" key="9">
    <source>
        <dbReference type="ARBA" id="ARBA00023098"/>
    </source>
</evidence>
<dbReference type="FunFam" id="2.40.110.10:FF:000003">
    <property type="entry name" value="Acyl-coenzyme A oxidase"/>
    <property type="match status" value="1"/>
</dbReference>
<keyword evidence="9" id="KW-0443">Lipid metabolism</keyword>
<evidence type="ECO:0000256" key="11">
    <source>
        <dbReference type="PIRNR" id="PIRNR000168"/>
    </source>
</evidence>
<dbReference type="GO" id="GO:0071949">
    <property type="term" value="F:FAD binding"/>
    <property type="evidence" value="ECO:0007669"/>
    <property type="project" value="InterPro"/>
</dbReference>
<sequence>MPEYADAKPHYRINDTKNIHLLAERQSSTFNVEDFAQFMFGGSDNPFDINTRRQLSFVEVHFFFEYNLSFCLARLAIAHPIHQTHLPFEYLTADEHYSLCIRKSFAAIDAVNRLNITNRKHRGWFYDIFVNYYFSFYIHTSMCIYAIENLASEEQKHTLLPLAESFQIIASYAQTELGHGTDIRRLETEAIFDKTTDSFILNTPTLTATKFWPGSMGRTVNHVLLMAQLYTPDRNHACGIQMFLVQIRDLKTHQPLPGVEVGEISTRFAHILGDNGYLRLTNVRIPRTQMFMKLAHVDSNGHFTRRGDARLLYGTMVHERLRLINTTLMALIRAMAIAVRYSAVRFQGLNPSGKETQILDYPLQQEKLIPSLSTTYAFLIAFIKLDRYFFQLKTNDDDYFRELPQLHALSCGFKGYTLSISERIAQICRVACGGHGFLVASGLVTSRNGIDGGCSAEGDNVVLLQQTARYLLKVMQQVEENNGGDLHASVAYLNLPLWSPTTTSLILDDYCRLFESRSQLLVKEMYGKMLESTSSSPYDAFIQNSIELVHMAKAHMETFIIRTFYDQVQNACQHVSIALVLEQLFYVYAIHTLRNTSTDFVRLKLLSADQIYELETRILPDLYVQLRPNLVTLVDAFDFHDFELDSCLGRYDGQVYEALMERARLNPSNRHKVPPIWASVKQGTLSKL</sequence>
<comment type="similarity">
    <text evidence="4 11">Belongs to the acyl-CoA oxidase family.</text>
</comment>
<dbReference type="SUPFAM" id="SSF56645">
    <property type="entry name" value="Acyl-CoA dehydrogenase NM domain-like"/>
    <property type="match status" value="1"/>
</dbReference>
<feature type="domain" description="Acyl-CoA oxidase C-terminal" evidence="14">
    <location>
        <begin position="508"/>
        <end position="680"/>
    </location>
</feature>
<evidence type="ECO:0000259" key="15">
    <source>
        <dbReference type="Pfam" id="PF14749"/>
    </source>
</evidence>
<feature type="domain" description="Acyl-CoA oxidase C-alpha1" evidence="16">
    <location>
        <begin position="313"/>
        <end position="472"/>
    </location>
</feature>
<dbReference type="Proteomes" id="UP000663828">
    <property type="component" value="Unassembled WGS sequence"/>
</dbReference>
<dbReference type="InterPro" id="IPR009100">
    <property type="entry name" value="AcylCoA_DH/oxidase_NM_dom_sf"/>
</dbReference>
<evidence type="ECO:0000256" key="12">
    <source>
        <dbReference type="PIRSR" id="PIRSR000168-1"/>
    </source>
</evidence>
<dbReference type="GO" id="GO:0005777">
    <property type="term" value="C:peroxisome"/>
    <property type="evidence" value="ECO:0007669"/>
    <property type="project" value="UniProtKB-SubCell"/>
</dbReference>
<evidence type="ECO:0000256" key="13">
    <source>
        <dbReference type="PIRSR" id="PIRSR000168-2"/>
    </source>
</evidence>
<reference evidence="17" key="1">
    <citation type="submission" date="2021-02" db="EMBL/GenBank/DDBJ databases">
        <authorList>
            <person name="Nowell W R."/>
        </authorList>
    </citation>
    <scope>NUCLEOTIDE SEQUENCE</scope>
</reference>
<dbReference type="FunFam" id="1.20.140.10:FF:000013">
    <property type="entry name" value="Acyl-coenzyme A oxidase"/>
    <property type="match status" value="1"/>
</dbReference>
<dbReference type="InterPro" id="IPR002655">
    <property type="entry name" value="Acyl-CoA_oxidase_C"/>
</dbReference>
<dbReference type="InterPro" id="IPR029320">
    <property type="entry name" value="Acyl-CoA_ox_N"/>
</dbReference>
<evidence type="ECO:0000256" key="5">
    <source>
        <dbReference type="ARBA" id="ARBA00022630"/>
    </source>
</evidence>
<dbReference type="Gene3D" id="1.20.140.10">
    <property type="entry name" value="Butyryl-CoA Dehydrogenase, subunit A, domain 3"/>
    <property type="match status" value="2"/>
</dbReference>
<dbReference type="SUPFAM" id="SSF47203">
    <property type="entry name" value="Acyl-CoA dehydrogenase C-terminal domain-like"/>
    <property type="match status" value="2"/>
</dbReference>
<keyword evidence="5 11" id="KW-0285">Flavoprotein</keyword>
<dbReference type="PIRSF" id="PIRSF000168">
    <property type="entry name" value="Acyl-CoA_oxidase"/>
    <property type="match status" value="1"/>
</dbReference>
<dbReference type="Pfam" id="PF22924">
    <property type="entry name" value="ACOX_C_alpha1"/>
    <property type="match status" value="1"/>
</dbReference>
<dbReference type="Pfam" id="PF01756">
    <property type="entry name" value="ACOX"/>
    <property type="match status" value="1"/>
</dbReference>
<dbReference type="EMBL" id="CAJNOR010000352">
    <property type="protein sequence ID" value="CAF0888567.1"/>
    <property type="molecule type" value="Genomic_DNA"/>
</dbReference>
<feature type="binding site" evidence="13">
    <location>
        <position position="175"/>
    </location>
    <ligand>
        <name>FAD</name>
        <dbReference type="ChEBI" id="CHEBI:57692"/>
    </ligand>
</feature>
<dbReference type="InterPro" id="IPR055060">
    <property type="entry name" value="ACOX_C_alpha1"/>
</dbReference>
<dbReference type="InterPro" id="IPR037069">
    <property type="entry name" value="AcylCoA_DH/ox_N_sf"/>
</dbReference>
<gene>
    <name evidence="17" type="ORF">XAT740_LOCUS7385</name>
</gene>
<accession>A0A813YTI9</accession>
<keyword evidence="10" id="KW-0576">Peroxisome</keyword>
<keyword evidence="18" id="KW-1185">Reference proteome</keyword>
<dbReference type="Gene3D" id="2.40.110.10">
    <property type="entry name" value="Butyryl-CoA Dehydrogenase, subunit A, domain 2"/>
    <property type="match status" value="1"/>
</dbReference>
<dbReference type="PANTHER" id="PTHR10909:SF250">
    <property type="entry name" value="PEROXISOMAL ACYL-COENZYME A OXIDASE 1"/>
    <property type="match status" value="1"/>
</dbReference>
<keyword evidence="7" id="KW-0276">Fatty acid metabolism</keyword>
<feature type="active site" description="Proton acceptor" evidence="12">
    <location>
        <position position="457"/>
    </location>
</feature>
<evidence type="ECO:0000313" key="18">
    <source>
        <dbReference type="Proteomes" id="UP000663828"/>
    </source>
</evidence>
<protein>
    <recommendedName>
        <fullName evidence="11">Acyl-coenzyme A oxidase</fullName>
    </recommendedName>
</protein>
<dbReference type="Gene3D" id="1.10.540.10">
    <property type="entry name" value="Acyl-CoA dehydrogenase/oxidase, N-terminal domain"/>
    <property type="match status" value="1"/>
</dbReference>
<organism evidence="17 18">
    <name type="scientific">Adineta ricciae</name>
    <name type="common">Rotifer</name>
    <dbReference type="NCBI Taxonomy" id="249248"/>
    <lineage>
        <taxon>Eukaryota</taxon>
        <taxon>Metazoa</taxon>
        <taxon>Spiralia</taxon>
        <taxon>Gnathifera</taxon>
        <taxon>Rotifera</taxon>
        <taxon>Eurotatoria</taxon>
        <taxon>Bdelloidea</taxon>
        <taxon>Adinetida</taxon>
        <taxon>Adinetidae</taxon>
        <taxon>Adineta</taxon>
    </lineage>
</organism>
<evidence type="ECO:0000256" key="1">
    <source>
        <dbReference type="ARBA" id="ARBA00001974"/>
    </source>
</evidence>
<dbReference type="InterPro" id="IPR046373">
    <property type="entry name" value="Acyl-CoA_Oxase/DH_mid-dom_sf"/>
</dbReference>
<comment type="cofactor">
    <cofactor evidence="1">
        <name>FAD</name>
        <dbReference type="ChEBI" id="CHEBI:57692"/>
    </cofactor>
</comment>
<dbReference type="InterPro" id="IPR012258">
    <property type="entry name" value="Acyl-CoA_oxidase"/>
</dbReference>
<evidence type="ECO:0000259" key="14">
    <source>
        <dbReference type="Pfam" id="PF01756"/>
    </source>
</evidence>
<evidence type="ECO:0000256" key="10">
    <source>
        <dbReference type="ARBA" id="ARBA00023140"/>
    </source>
</evidence>
<feature type="binding site" evidence="13">
    <location>
        <position position="214"/>
    </location>
    <ligand>
        <name>FAD</name>
        <dbReference type="ChEBI" id="CHEBI:57692"/>
    </ligand>
</feature>
<evidence type="ECO:0000256" key="3">
    <source>
        <dbReference type="ARBA" id="ARBA00004846"/>
    </source>
</evidence>
<evidence type="ECO:0000256" key="7">
    <source>
        <dbReference type="ARBA" id="ARBA00022832"/>
    </source>
</evidence>
<dbReference type="FunFam" id="1.20.140.10:FF:000010">
    <property type="entry name" value="Acyl-coenzyme A oxidase"/>
    <property type="match status" value="1"/>
</dbReference>
<comment type="subcellular location">
    <subcellularLocation>
        <location evidence="2">Peroxisome</location>
    </subcellularLocation>
</comment>
<evidence type="ECO:0000259" key="16">
    <source>
        <dbReference type="Pfam" id="PF22924"/>
    </source>
</evidence>
<proteinExistence type="inferred from homology"/>
<name>A0A813YTI9_ADIRI</name>
<dbReference type="Pfam" id="PF14749">
    <property type="entry name" value="Acyl-CoA_ox_N"/>
    <property type="match status" value="1"/>
</dbReference>
<evidence type="ECO:0000256" key="6">
    <source>
        <dbReference type="ARBA" id="ARBA00022827"/>
    </source>
</evidence>
<evidence type="ECO:0000256" key="2">
    <source>
        <dbReference type="ARBA" id="ARBA00004275"/>
    </source>
</evidence>
<keyword evidence="6 11" id="KW-0274">FAD</keyword>
<comment type="caution">
    <text evidence="17">The sequence shown here is derived from an EMBL/GenBank/DDBJ whole genome shotgun (WGS) entry which is preliminary data.</text>
</comment>
<keyword evidence="8" id="KW-0560">Oxidoreductase</keyword>
<feature type="domain" description="Acyl-coenzyme A oxidase N-terminal" evidence="15">
    <location>
        <begin position="78"/>
        <end position="169"/>
    </location>
</feature>
<dbReference type="InterPro" id="IPR036250">
    <property type="entry name" value="AcylCo_DH-like_C"/>
</dbReference>
<evidence type="ECO:0000256" key="4">
    <source>
        <dbReference type="ARBA" id="ARBA00006288"/>
    </source>
</evidence>
<evidence type="ECO:0000313" key="17">
    <source>
        <dbReference type="EMBL" id="CAF0888567.1"/>
    </source>
</evidence>
<dbReference type="GO" id="GO:0055088">
    <property type="term" value="P:lipid homeostasis"/>
    <property type="evidence" value="ECO:0007669"/>
    <property type="project" value="TreeGrafter"/>
</dbReference>
<comment type="pathway">
    <text evidence="3">Lipid metabolism; peroxisomal fatty acid beta-oxidation.</text>
</comment>
<dbReference type="GO" id="GO:0003997">
    <property type="term" value="F:acyl-CoA oxidase activity"/>
    <property type="evidence" value="ECO:0007669"/>
    <property type="project" value="InterPro"/>
</dbReference>
<dbReference type="AlphaFoldDB" id="A0A813YTI9"/>
<dbReference type="PANTHER" id="PTHR10909">
    <property type="entry name" value="ELECTRON TRANSPORT OXIDOREDUCTASE"/>
    <property type="match status" value="1"/>
</dbReference>